<accession>A0A432ZD29</accession>
<dbReference type="OrthoDB" id="6238287at2"/>
<keyword evidence="2" id="KW-1185">Reference proteome</keyword>
<gene>
    <name evidence="1" type="ORF">CWI81_07040</name>
</gene>
<dbReference type="RefSeq" id="WP_126784604.1">
    <property type="nucleotide sequence ID" value="NZ_PIQF01000002.1"/>
</dbReference>
<reference evidence="1 2" key="1">
    <citation type="journal article" date="2011" name="Front. Microbiol.">
        <title>Genomic signatures of strain selection and enhancement in Bacillus atrophaeus var. globigii, a historical biowarfare simulant.</title>
        <authorList>
            <person name="Gibbons H.S."/>
            <person name="Broomall S.M."/>
            <person name="McNew L.A."/>
            <person name="Daligault H."/>
            <person name="Chapman C."/>
            <person name="Bruce D."/>
            <person name="Karavis M."/>
            <person name="Krepps M."/>
            <person name="McGregor P.A."/>
            <person name="Hong C."/>
            <person name="Park K.H."/>
            <person name="Akmal A."/>
            <person name="Feldman A."/>
            <person name="Lin J.S."/>
            <person name="Chang W.E."/>
            <person name="Higgs B.W."/>
            <person name="Demirev P."/>
            <person name="Lindquist J."/>
            <person name="Liem A."/>
            <person name="Fochler E."/>
            <person name="Read T.D."/>
            <person name="Tapia R."/>
            <person name="Johnson S."/>
            <person name="Bishop-Lilly K.A."/>
            <person name="Detter C."/>
            <person name="Han C."/>
            <person name="Sozhamannan S."/>
            <person name="Rosenzweig C.N."/>
            <person name="Skowronski E.W."/>
        </authorList>
    </citation>
    <scope>NUCLEOTIDE SEQUENCE [LARGE SCALE GENOMIC DNA]</scope>
    <source>
        <strain evidence="1 2">CL-SP19</strain>
    </source>
</reference>
<organism evidence="1 2">
    <name type="scientific">Idiomarina seosinensis</name>
    <dbReference type="NCBI Taxonomy" id="281739"/>
    <lineage>
        <taxon>Bacteria</taxon>
        <taxon>Pseudomonadati</taxon>
        <taxon>Pseudomonadota</taxon>
        <taxon>Gammaproteobacteria</taxon>
        <taxon>Alteromonadales</taxon>
        <taxon>Idiomarinaceae</taxon>
        <taxon>Idiomarina</taxon>
    </lineage>
</organism>
<evidence type="ECO:0000313" key="2">
    <source>
        <dbReference type="Proteomes" id="UP000287908"/>
    </source>
</evidence>
<evidence type="ECO:0000313" key="1">
    <source>
        <dbReference type="EMBL" id="RUO75877.1"/>
    </source>
</evidence>
<dbReference type="AlphaFoldDB" id="A0A432ZD29"/>
<protein>
    <submittedName>
        <fullName evidence="1">DUF721 domain-containing protein</fullName>
    </submittedName>
</protein>
<comment type="caution">
    <text evidence="1">The sequence shown here is derived from an EMBL/GenBank/DDBJ whole genome shotgun (WGS) entry which is preliminary data.</text>
</comment>
<dbReference type="EMBL" id="PIQF01000002">
    <property type="protein sequence ID" value="RUO75877.1"/>
    <property type="molecule type" value="Genomic_DNA"/>
</dbReference>
<dbReference type="InterPro" id="IPR007922">
    <property type="entry name" value="DciA-like"/>
</dbReference>
<name>A0A432ZD29_9GAMM</name>
<proteinExistence type="predicted"/>
<sequence length="145" mass="16910">MNNKPKTPKQWMRTRVQPQTQTLQHYAQFAAQLKQWQLLFQRVAGRPLADHCQLLNVRDKKLIVKADAATWATQLKLKQNAIITHFQQDAMIAINQLEVTIKPPSDKDAYAPTQQLSRRERILKLAENSEEPLRSELLKLAEKMW</sequence>
<dbReference type="Proteomes" id="UP000287908">
    <property type="component" value="Unassembled WGS sequence"/>
</dbReference>
<dbReference type="Pfam" id="PF05258">
    <property type="entry name" value="DciA"/>
    <property type="match status" value="1"/>
</dbReference>